<feature type="domain" description="Glycosyl transferase family 25" evidence="1">
    <location>
        <begin position="8"/>
        <end position="166"/>
    </location>
</feature>
<keyword evidence="2" id="KW-0808">Transferase</keyword>
<evidence type="ECO:0000259" key="1">
    <source>
        <dbReference type="Pfam" id="PF01755"/>
    </source>
</evidence>
<proteinExistence type="predicted"/>
<sequence length="268" mass="31256">MKKIFGNIPIYWINLDSSLDRLEHMGKQLIGTNNYRISAIDGLNEKTFNEKYQIINANPLFSSGFTAVISSHMKAIKLASINNLDYVIIVEDKCNFEYVDNCKHSIEDIIKMINKQDLSWEIILLCPVLDDYQDYINNGLKIYKKTFNLTGCNYLINKKGINKILNLIPTDGVQLFDYSNVTKAVDPERILFDYLNSYYINYPLFYVYSKKTTFHSYYKGQDKSFTLAILEKHRKDVMNFFDKYNIEFKSMAVTCMLGPGMTFLKVQR</sequence>
<evidence type="ECO:0000313" key="2">
    <source>
        <dbReference type="EMBL" id="AYV83494.1"/>
    </source>
</evidence>
<gene>
    <name evidence="2" type="ORF">Hyperionvirus7_65</name>
</gene>
<dbReference type="InterPro" id="IPR002654">
    <property type="entry name" value="Glyco_trans_25"/>
</dbReference>
<organism evidence="2">
    <name type="scientific">Hyperionvirus sp</name>
    <dbReference type="NCBI Taxonomy" id="2487770"/>
    <lineage>
        <taxon>Viruses</taxon>
        <taxon>Varidnaviria</taxon>
        <taxon>Bamfordvirae</taxon>
        <taxon>Nucleocytoviricota</taxon>
        <taxon>Megaviricetes</taxon>
        <taxon>Imitervirales</taxon>
        <taxon>Mimiviridae</taxon>
        <taxon>Klosneuvirinae</taxon>
    </lineage>
</organism>
<reference evidence="2" key="1">
    <citation type="submission" date="2018-10" db="EMBL/GenBank/DDBJ databases">
        <title>Hidden diversity of soil giant viruses.</title>
        <authorList>
            <person name="Schulz F."/>
            <person name="Alteio L."/>
            <person name="Goudeau D."/>
            <person name="Ryan E.M."/>
            <person name="Malmstrom R.R."/>
            <person name="Blanchard J."/>
            <person name="Woyke T."/>
        </authorList>
    </citation>
    <scope>NUCLEOTIDE SEQUENCE</scope>
    <source>
        <strain evidence="2">HYV1</strain>
    </source>
</reference>
<dbReference type="EMBL" id="MK072389">
    <property type="protein sequence ID" value="AYV83494.1"/>
    <property type="molecule type" value="Genomic_DNA"/>
</dbReference>
<dbReference type="Pfam" id="PF01755">
    <property type="entry name" value="Glyco_transf_25"/>
    <property type="match status" value="1"/>
</dbReference>
<name>A0A3G5AAE5_9VIRU</name>
<protein>
    <submittedName>
        <fullName evidence="2">Glycosyltransferase family 25</fullName>
    </submittedName>
</protein>
<accession>A0A3G5AAE5</accession>
<dbReference type="GO" id="GO:0016740">
    <property type="term" value="F:transferase activity"/>
    <property type="evidence" value="ECO:0007669"/>
    <property type="project" value="UniProtKB-KW"/>
</dbReference>